<evidence type="ECO:0000313" key="2">
    <source>
        <dbReference type="EMBL" id="SJZ42395.1"/>
    </source>
</evidence>
<dbReference type="AlphaFoldDB" id="A0A1T4KJ45"/>
<dbReference type="Pfam" id="PF14237">
    <property type="entry name" value="GYF_2"/>
    <property type="match status" value="1"/>
</dbReference>
<dbReference type="RefSeq" id="WP_078710990.1">
    <property type="nucleotide sequence ID" value="NZ_FUWY01000001.1"/>
</dbReference>
<sequence length="64" mass="7903">MDKIWYVRSSKRKGGPFTEEELIRLIRQEIIDEEYEIWNPEMKGWMKLVDSVYSFYIPEKENEE</sequence>
<accession>A0A1T4KJ45</accession>
<keyword evidence="3" id="KW-1185">Reference proteome</keyword>
<evidence type="ECO:0000259" key="1">
    <source>
        <dbReference type="Pfam" id="PF14237"/>
    </source>
</evidence>
<name>A0A1T4KJ45_9FIRM</name>
<reference evidence="3" key="1">
    <citation type="submission" date="2017-02" db="EMBL/GenBank/DDBJ databases">
        <authorList>
            <person name="Varghese N."/>
            <person name="Submissions S."/>
        </authorList>
    </citation>
    <scope>NUCLEOTIDE SEQUENCE [LARGE SCALE GENOMIC DNA]</scope>
    <source>
        <strain evidence="3">ATCC 25662</strain>
    </source>
</reference>
<organism evidence="2 3">
    <name type="scientific">Anaerorhabdus furcosa</name>
    <dbReference type="NCBI Taxonomy" id="118967"/>
    <lineage>
        <taxon>Bacteria</taxon>
        <taxon>Bacillati</taxon>
        <taxon>Bacillota</taxon>
        <taxon>Erysipelotrichia</taxon>
        <taxon>Erysipelotrichales</taxon>
        <taxon>Erysipelotrichaceae</taxon>
        <taxon>Anaerorhabdus</taxon>
    </lineage>
</organism>
<gene>
    <name evidence="2" type="ORF">SAMN02745191_0559</name>
</gene>
<dbReference type="Proteomes" id="UP000243297">
    <property type="component" value="Unassembled WGS sequence"/>
</dbReference>
<feature type="domain" description="GYF" evidence="1">
    <location>
        <begin position="5"/>
        <end position="48"/>
    </location>
</feature>
<dbReference type="InterPro" id="IPR025640">
    <property type="entry name" value="GYF_2"/>
</dbReference>
<proteinExistence type="predicted"/>
<evidence type="ECO:0000313" key="3">
    <source>
        <dbReference type="Proteomes" id="UP000243297"/>
    </source>
</evidence>
<dbReference type="STRING" id="118967.SAMN02745191_0559"/>
<dbReference type="EMBL" id="FUWY01000001">
    <property type="protein sequence ID" value="SJZ42395.1"/>
    <property type="molecule type" value="Genomic_DNA"/>
</dbReference>
<protein>
    <recommendedName>
        <fullName evidence="1">GYF domain-containing protein</fullName>
    </recommendedName>
</protein>